<evidence type="ECO:0000256" key="1">
    <source>
        <dbReference type="SAM" id="Phobius"/>
    </source>
</evidence>
<reference evidence="2" key="1">
    <citation type="journal article" date="2016" name="Virus Genes">
        <title>Detection by next generation sequencing of a multi-segmented viral genome from sugarcane associated with Ramu stunt disease.</title>
        <authorList>
            <person name="Mollov D."/>
            <person name="Maroon-Lango C."/>
            <person name="Kuniata L."/>
        </authorList>
    </citation>
    <scope>NUCLEOTIDE SEQUENCE</scope>
    <source>
        <strain evidence="2">PNG</strain>
    </source>
</reference>
<keyword evidence="1" id="KW-0472">Membrane</keyword>
<proteinExistence type="predicted"/>
<evidence type="ECO:0000313" key="3">
    <source>
        <dbReference type="Proteomes" id="UP001257827"/>
    </source>
</evidence>
<dbReference type="EMBL" id="KR094117">
    <property type="protein sequence ID" value="ALJ83285.1"/>
    <property type="molecule type" value="Genomic_RNA"/>
</dbReference>
<feature type="transmembrane region" description="Helical" evidence="1">
    <location>
        <begin position="362"/>
        <end position="382"/>
    </location>
</feature>
<dbReference type="Proteomes" id="UP001257827">
    <property type="component" value="Genome"/>
</dbReference>
<organism evidence="2 3">
    <name type="scientific">Ramu stunt virus</name>
    <dbReference type="NCBI Taxonomy" id="1738604"/>
    <lineage>
        <taxon>Viruses</taxon>
        <taxon>Riboviria</taxon>
        <taxon>Orthornavirae</taxon>
        <taxon>Negarnaviricota</taxon>
        <taxon>Polyploviricotina</taxon>
        <taxon>Bunyaviricetes</taxon>
        <taxon>Hareavirales</taxon>
        <taxon>Phenuiviridae</taxon>
        <taxon>Mechlorovirus</taxon>
        <taxon>Mechlorovirus ramuense</taxon>
    </lineage>
</organism>
<protein>
    <submittedName>
        <fullName evidence="2">Uncharacterized protein</fullName>
    </submittedName>
</protein>
<sequence>MIKITISLMIKIQSVLTCSIMSYHSETQLYEDMTVEISTIKFNRVGQVFCSEGLNISLYDFDIDVETSNDLILFKPEIAFHEDRICKSDPRFDFLDQGFSMTQNDSRLTFKIVDTVPGVHFCWNMLSPIKVLKTYEISLTEIDRYNLIQTYSISPTLIMNYDNETTITKSLNKMTHVHAGVILIPNKATKSLNSFIYNRGDEYGNADMIISMSYGTCGWLAKMGSHWLMNDFIRECLINNVRSDEKPAQNTVPLSKYDVVGSPDVVIDLSTPKSSIYKEDYSNCTCAVVCGLTCNVTVVGFNGKFNIGSQSFRKSPVSTELVINNIFCNGLVIKCSVKKVVNLSVAHFKFMNSNIHYDDACLFIANHIILTIVTIAVILMLIMK</sequence>
<keyword evidence="3" id="KW-1185">Reference proteome</keyword>
<accession>A0A0P0H2H1</accession>
<name>A0A0P0H2H1_9VIRU</name>
<keyword evidence="1" id="KW-0812">Transmembrane</keyword>
<evidence type="ECO:0000313" key="2">
    <source>
        <dbReference type="EMBL" id="ALJ83285.1"/>
    </source>
</evidence>
<keyword evidence="1" id="KW-1133">Transmembrane helix</keyword>